<protein>
    <submittedName>
        <fullName evidence="1">Uncharacterized protein</fullName>
    </submittedName>
</protein>
<comment type="caution">
    <text evidence="1">The sequence shown here is derived from an EMBL/GenBank/DDBJ whole genome shotgun (WGS) entry which is preliminary data.</text>
</comment>
<proteinExistence type="predicted"/>
<dbReference type="RefSeq" id="WP_139919052.1">
    <property type="nucleotide sequence ID" value="NZ_CBCSLE010000046.1"/>
</dbReference>
<gene>
    <name evidence="1" type="ORF">GTZ93_19020</name>
</gene>
<sequence>MQVAAVLNGLVTTYASASYTVQGKAAPPSDVTGLTCAINCSTGAASVLVVSVPTVPATLTLGISSTPPP</sequence>
<reference evidence="1 2" key="1">
    <citation type="submission" date="2020-01" db="EMBL/GenBank/DDBJ databases">
        <title>The draft genome sequence of Corallococcus exiguus DSM 14696.</title>
        <authorList>
            <person name="Zhang X."/>
            <person name="Zhu H."/>
        </authorList>
    </citation>
    <scope>NUCLEOTIDE SEQUENCE [LARGE SCALE GENOMIC DNA]</scope>
    <source>
        <strain evidence="1 2">DSM 14696</strain>
    </source>
</reference>
<accession>A0A7X5BQE3</accession>
<dbReference type="EMBL" id="JAAAPK010000004">
    <property type="protein sequence ID" value="NBC41896.1"/>
    <property type="molecule type" value="Genomic_DNA"/>
</dbReference>
<evidence type="ECO:0000313" key="1">
    <source>
        <dbReference type="EMBL" id="NBC41896.1"/>
    </source>
</evidence>
<dbReference type="AlphaFoldDB" id="A0A7X5BQE3"/>
<evidence type="ECO:0000313" key="2">
    <source>
        <dbReference type="Proteomes" id="UP000537825"/>
    </source>
</evidence>
<dbReference type="Proteomes" id="UP000537825">
    <property type="component" value="Unassembled WGS sequence"/>
</dbReference>
<keyword evidence="2" id="KW-1185">Reference proteome</keyword>
<organism evidence="1 2">
    <name type="scientific">Corallococcus exiguus</name>
    <dbReference type="NCBI Taxonomy" id="83462"/>
    <lineage>
        <taxon>Bacteria</taxon>
        <taxon>Pseudomonadati</taxon>
        <taxon>Myxococcota</taxon>
        <taxon>Myxococcia</taxon>
        <taxon>Myxococcales</taxon>
        <taxon>Cystobacterineae</taxon>
        <taxon>Myxococcaceae</taxon>
        <taxon>Corallococcus</taxon>
    </lineage>
</organism>
<name>A0A7X5BQE3_9BACT</name>